<dbReference type="KEGG" id="taci:TDSAC_1783"/>
<reference evidence="1 2" key="1">
    <citation type="submission" date="2017-04" db="EMBL/GenBank/DDBJ databases">
        <title>Genomic insights into metabolism of Thermodesulfobium acidiphilum.</title>
        <authorList>
            <person name="Toshchakov S.V."/>
            <person name="Frolov E.N."/>
            <person name="Kublanov I.V."/>
            <person name="Samarov N.I."/>
            <person name="Novikov A."/>
            <person name="Lebedinsky A.V."/>
            <person name="Bonch-Osmolovskaya E.A."/>
            <person name="Chernyh N.A."/>
        </authorList>
    </citation>
    <scope>NUCLEOTIDE SEQUENCE [LARGE SCALE GENOMIC DNA]</scope>
    <source>
        <strain evidence="1 2">3127-1</strain>
    </source>
</reference>
<evidence type="ECO:0000313" key="2">
    <source>
        <dbReference type="Proteomes" id="UP000244792"/>
    </source>
</evidence>
<accession>A0A2R4W2T1</accession>
<dbReference type="RefSeq" id="WP_108310207.1">
    <property type="nucleotide sequence ID" value="NZ_CP020921.1"/>
</dbReference>
<dbReference type="InterPro" id="IPR029058">
    <property type="entry name" value="AB_hydrolase_fold"/>
</dbReference>
<dbReference type="SUPFAM" id="SSF53474">
    <property type="entry name" value="alpha/beta-Hydrolases"/>
    <property type="match status" value="1"/>
</dbReference>
<gene>
    <name evidence="1" type="ORF">TDSAC_1783</name>
</gene>
<proteinExistence type="predicted"/>
<sequence>MIFLSGWSGFSEIYPEISKKYKFIVPFQDPNFSEWYLDEIKQEEDMLVGWSLGANLILKDIDKLNAKRIILIAPFLNFTDYVNERIVDLMIRAFERDREKCVNDFWARIGIKKDVKTKINSSLKEGLIFLKKRNNFKEYVHDKNILIIALTIDRILPLKAFMDVQKKIFGSVIKLYSNHYVEEKILERIIFENI</sequence>
<organism evidence="1 2">
    <name type="scientific">Thermodesulfobium acidiphilum</name>
    <dbReference type="NCBI Taxonomy" id="1794699"/>
    <lineage>
        <taxon>Bacteria</taxon>
        <taxon>Pseudomonadati</taxon>
        <taxon>Thermodesulfobiota</taxon>
        <taxon>Thermodesulfobiia</taxon>
        <taxon>Thermodesulfobiales</taxon>
        <taxon>Thermodesulfobiaceae</taxon>
        <taxon>Thermodesulfobium</taxon>
    </lineage>
</organism>
<dbReference type="Proteomes" id="UP000244792">
    <property type="component" value="Chromosome"/>
</dbReference>
<keyword evidence="2" id="KW-1185">Reference proteome</keyword>
<dbReference type="Gene3D" id="3.40.50.1820">
    <property type="entry name" value="alpha/beta hydrolase"/>
    <property type="match status" value="1"/>
</dbReference>
<dbReference type="AlphaFoldDB" id="A0A2R4W2T1"/>
<evidence type="ECO:0000313" key="1">
    <source>
        <dbReference type="EMBL" id="AWB11119.1"/>
    </source>
</evidence>
<dbReference type="OrthoDB" id="2112808at2"/>
<name>A0A2R4W2T1_THEAF</name>
<dbReference type="EMBL" id="CP020921">
    <property type="protein sequence ID" value="AWB11119.1"/>
    <property type="molecule type" value="Genomic_DNA"/>
</dbReference>
<protein>
    <submittedName>
        <fullName evidence="1">Pimeloyl-[acyl-carrier protein] methyl ester esterase</fullName>
    </submittedName>
</protein>